<evidence type="ECO:0000256" key="5">
    <source>
        <dbReference type="ARBA" id="ARBA00022490"/>
    </source>
</evidence>
<dbReference type="Gene3D" id="6.10.10.60">
    <property type="match status" value="1"/>
</dbReference>
<evidence type="ECO:0000256" key="13">
    <source>
        <dbReference type="SAM" id="Phobius"/>
    </source>
</evidence>
<sequence length="732" mass="79353">MTASAVQAGGGVGSGRRGTGGGSWQTTLFVLLAAGAVVAVAARTRSKKRRRTMSYVLGPDGKHVDIGAIFGLDVGGTLSKLVYFEQTRKSRKVERMQQQKRRNYTDKPFQKSTLKRSASLENLSTPRHTKALDAFYAFIQAEGSPVRAELRDDNLTFFSRVLGGELHFMRFETRYMDRVVEIVKSNRLHHSINSMGCTGGGAYKFSDLFQERLGIVLRKMDELDCLMRGLEFVLQHVVGECYTYKPDKSLSLPLPSPGAGGLDNRMSWRGSHAPGLSSPHSSSCSGAISPTQLPEAPPHEKAKPRRLPGLNLSASAPLTVAAGSTEERRPPPYGDDRGLGLSTAAEVAGESLCNDNSEVPTRERDQPASSSPSSPPGRGYGQEPRRPPTSTGAANAGNLKQEWKYKVQRSGEHVIYPYLVVNIGSGVSILKVEGPGRYERISGSSLGGGTYWGLCRLLTGCKSFDEVLDLAEMGDATMVDMTVGDIYGRGYDKFHLSSSVIASSFGKLATCHDPGEVIREEDMARALLMMITGNIGQVAYLNAVIHRATHIYFVGNFLRHNKISCRRLAYAIDYWSAGKMEALFLEHEGYFGALGAFLNSSYVEDLHAHAQESVGASQAKRSHRATPNKDNIVAEPGTSESCGMSNGKGGKGANKADHAAARLQHHESMPIHSDPRIRDAPRLESLRLEKSYGGFLEPVVDESGDPLLGTDQRVSDGRTNRSSQSAAVATEV</sequence>
<dbReference type="CDD" id="cd24122">
    <property type="entry name" value="ASKHA_NBD_PanK-II_Pank1-like"/>
    <property type="match status" value="1"/>
</dbReference>
<comment type="similarity">
    <text evidence="11">Belongs to the type II pantothenate kinase family.</text>
</comment>
<comment type="catalytic activity">
    <reaction evidence="1">
        <text>(R)-pantothenate + ATP = (R)-4'-phosphopantothenate + ADP + H(+)</text>
        <dbReference type="Rhea" id="RHEA:16373"/>
        <dbReference type="ChEBI" id="CHEBI:10986"/>
        <dbReference type="ChEBI" id="CHEBI:15378"/>
        <dbReference type="ChEBI" id="CHEBI:29032"/>
        <dbReference type="ChEBI" id="CHEBI:30616"/>
        <dbReference type="ChEBI" id="CHEBI:456216"/>
        <dbReference type="EC" id="2.7.1.33"/>
    </reaction>
</comment>
<feature type="compositionally biased region" description="Basic and acidic residues" evidence="12">
    <location>
        <begin position="325"/>
        <end position="338"/>
    </location>
</feature>
<dbReference type="PANTHER" id="PTHR12280">
    <property type="entry name" value="PANTOTHENATE KINASE"/>
    <property type="match status" value="1"/>
</dbReference>
<comment type="caution">
    <text evidence="14">The sequence shown here is derived from an EMBL/GenBank/DDBJ whole genome shotgun (WGS) entry which is preliminary data.</text>
</comment>
<dbReference type="AlphaFoldDB" id="W7TXJ8"/>
<evidence type="ECO:0000256" key="2">
    <source>
        <dbReference type="ARBA" id="ARBA00004496"/>
    </source>
</evidence>
<dbReference type="Pfam" id="PF03630">
    <property type="entry name" value="Fumble"/>
    <property type="match status" value="2"/>
</dbReference>
<evidence type="ECO:0000256" key="10">
    <source>
        <dbReference type="ARBA" id="ARBA00022993"/>
    </source>
</evidence>
<feature type="compositionally biased region" description="Low complexity" evidence="12">
    <location>
        <begin position="270"/>
        <end position="290"/>
    </location>
</feature>
<evidence type="ECO:0000256" key="7">
    <source>
        <dbReference type="ARBA" id="ARBA00022741"/>
    </source>
</evidence>
<feature type="region of interest" description="Disordered" evidence="12">
    <location>
        <begin position="696"/>
        <end position="732"/>
    </location>
</feature>
<keyword evidence="13" id="KW-0472">Membrane</keyword>
<keyword evidence="6" id="KW-0808">Transferase</keyword>
<dbReference type="EC" id="2.7.1.33" evidence="4"/>
<keyword evidence="5" id="KW-0963">Cytoplasm</keyword>
<reference evidence="14 15" key="1">
    <citation type="journal article" date="2014" name="Mol. Plant">
        <title>Chromosome Scale Genome Assembly and Transcriptome Profiling of Nannochloropsis gaditana in Nitrogen Depletion.</title>
        <authorList>
            <person name="Corteggiani Carpinelli E."/>
            <person name="Telatin A."/>
            <person name="Vitulo N."/>
            <person name="Forcato C."/>
            <person name="D'Angelo M."/>
            <person name="Schiavon R."/>
            <person name="Vezzi A."/>
            <person name="Giacometti G.M."/>
            <person name="Morosinotto T."/>
            <person name="Valle G."/>
        </authorList>
    </citation>
    <scope>NUCLEOTIDE SEQUENCE [LARGE SCALE GENOMIC DNA]</scope>
    <source>
        <strain evidence="14 15">B-31</strain>
    </source>
</reference>
<comment type="pathway">
    <text evidence="3">Cofactor biosynthesis; coenzyme A biosynthesis; CoA from (R)-pantothenate: step 1/5.</text>
</comment>
<evidence type="ECO:0000256" key="6">
    <source>
        <dbReference type="ARBA" id="ARBA00022679"/>
    </source>
</evidence>
<keyword evidence="15" id="KW-1185">Reference proteome</keyword>
<dbReference type="InterPro" id="IPR043129">
    <property type="entry name" value="ATPase_NBD"/>
</dbReference>
<dbReference type="PANTHER" id="PTHR12280:SF30">
    <property type="entry name" value="FUMBLE"/>
    <property type="match status" value="1"/>
</dbReference>
<evidence type="ECO:0000313" key="15">
    <source>
        <dbReference type="Proteomes" id="UP000019335"/>
    </source>
</evidence>
<gene>
    <name evidence="14" type="ORF">Naga_100005g58</name>
</gene>
<dbReference type="Gene3D" id="3.30.420.40">
    <property type="match status" value="1"/>
</dbReference>
<dbReference type="GO" id="GO:0015937">
    <property type="term" value="P:coenzyme A biosynthetic process"/>
    <property type="evidence" value="ECO:0007669"/>
    <property type="project" value="UniProtKB-KW"/>
</dbReference>
<dbReference type="Proteomes" id="UP000019335">
    <property type="component" value="Chromosome 11"/>
</dbReference>
<dbReference type="FunFam" id="3.30.420.40:FF:000025">
    <property type="entry name" value="pantothenate kinase 2, mitochondrial"/>
    <property type="match status" value="1"/>
</dbReference>
<comment type="subcellular location">
    <subcellularLocation>
        <location evidence="2">Cytoplasm</location>
    </subcellularLocation>
</comment>
<dbReference type="GO" id="GO:0005829">
    <property type="term" value="C:cytosol"/>
    <property type="evidence" value="ECO:0007669"/>
    <property type="project" value="TreeGrafter"/>
</dbReference>
<organism evidence="14 15">
    <name type="scientific">Nannochloropsis gaditana</name>
    <dbReference type="NCBI Taxonomy" id="72520"/>
    <lineage>
        <taxon>Eukaryota</taxon>
        <taxon>Sar</taxon>
        <taxon>Stramenopiles</taxon>
        <taxon>Ochrophyta</taxon>
        <taxon>Eustigmatophyceae</taxon>
        <taxon>Eustigmatales</taxon>
        <taxon>Monodopsidaceae</taxon>
        <taxon>Nannochloropsis</taxon>
    </lineage>
</organism>
<evidence type="ECO:0000256" key="11">
    <source>
        <dbReference type="ARBA" id="ARBA00060870"/>
    </source>
</evidence>
<dbReference type="OrthoDB" id="275583at2759"/>
<keyword evidence="9" id="KW-0067">ATP-binding</keyword>
<keyword evidence="13" id="KW-0812">Transmembrane</keyword>
<keyword evidence="10" id="KW-0173">Coenzyme A biosynthesis</keyword>
<feature type="region of interest" description="Disordered" evidence="12">
    <location>
        <begin position="614"/>
        <end position="661"/>
    </location>
</feature>
<dbReference type="GO" id="GO:0005524">
    <property type="term" value="F:ATP binding"/>
    <property type="evidence" value="ECO:0007669"/>
    <property type="project" value="UniProtKB-KW"/>
</dbReference>
<evidence type="ECO:0000256" key="9">
    <source>
        <dbReference type="ARBA" id="ARBA00022840"/>
    </source>
</evidence>
<dbReference type="EMBL" id="AZIL01000936">
    <property type="protein sequence ID" value="EWM25386.1"/>
    <property type="molecule type" value="Genomic_DNA"/>
</dbReference>
<feature type="region of interest" description="Disordered" evidence="12">
    <location>
        <begin position="352"/>
        <end position="397"/>
    </location>
</feature>
<evidence type="ECO:0000256" key="3">
    <source>
        <dbReference type="ARBA" id="ARBA00005225"/>
    </source>
</evidence>
<keyword evidence="8 14" id="KW-0418">Kinase</keyword>
<protein>
    <recommendedName>
        <fullName evidence="4">pantothenate kinase</fullName>
        <ecNumber evidence="4">2.7.1.33</ecNumber>
    </recommendedName>
</protein>
<dbReference type="GO" id="GO:0005634">
    <property type="term" value="C:nucleus"/>
    <property type="evidence" value="ECO:0007669"/>
    <property type="project" value="TreeGrafter"/>
</dbReference>
<evidence type="ECO:0000313" key="14">
    <source>
        <dbReference type="EMBL" id="EWM25386.1"/>
    </source>
</evidence>
<name>W7TXJ8_9STRA</name>
<evidence type="ECO:0000256" key="8">
    <source>
        <dbReference type="ARBA" id="ARBA00022777"/>
    </source>
</evidence>
<feature type="compositionally biased region" description="Polar residues" evidence="12">
    <location>
        <begin position="720"/>
        <end position="732"/>
    </location>
</feature>
<keyword evidence="13" id="KW-1133">Transmembrane helix</keyword>
<evidence type="ECO:0000256" key="4">
    <source>
        <dbReference type="ARBA" id="ARBA00012102"/>
    </source>
</evidence>
<dbReference type="GO" id="GO:0004594">
    <property type="term" value="F:pantothenate kinase activity"/>
    <property type="evidence" value="ECO:0007669"/>
    <property type="project" value="UniProtKB-EC"/>
</dbReference>
<evidence type="ECO:0000256" key="1">
    <source>
        <dbReference type="ARBA" id="ARBA00001206"/>
    </source>
</evidence>
<dbReference type="Gene3D" id="3.30.420.510">
    <property type="match status" value="1"/>
</dbReference>
<feature type="region of interest" description="Disordered" evidence="12">
    <location>
        <begin position="263"/>
        <end position="340"/>
    </location>
</feature>
<dbReference type="InterPro" id="IPR004567">
    <property type="entry name" value="Type_II_PanK"/>
</dbReference>
<accession>W7TXJ8</accession>
<keyword evidence="7" id="KW-0547">Nucleotide-binding</keyword>
<feature type="transmembrane region" description="Helical" evidence="13">
    <location>
        <begin position="24"/>
        <end position="42"/>
    </location>
</feature>
<proteinExistence type="inferred from homology"/>
<evidence type="ECO:0000256" key="12">
    <source>
        <dbReference type="SAM" id="MobiDB-lite"/>
    </source>
</evidence>
<dbReference type="SUPFAM" id="SSF53067">
    <property type="entry name" value="Actin-like ATPase domain"/>
    <property type="match status" value="2"/>
</dbReference>